<comment type="function">
    <text evidence="11">Acts as a transcriptional regulator. Probably redox-responsive. The apo- but not holo-form probably binds DNA.</text>
</comment>
<sequence length="118" mass="13163">MIPGRRPLANHACEPDGGRLSAPSFTEGAAMAWWQKAECTHEDPELFFPVGVAGPAAQQQEARAKEVCHRCPVIQECLEYALETGMTHGVWGGVGEEERRALRRKVQRRERVGARRAR</sequence>
<dbReference type="PROSITE" id="PS51674">
    <property type="entry name" value="4FE4S_WBL"/>
    <property type="match status" value="1"/>
</dbReference>
<evidence type="ECO:0000256" key="9">
    <source>
        <dbReference type="ARBA" id="ARBA00023157"/>
    </source>
</evidence>
<evidence type="ECO:0000256" key="8">
    <source>
        <dbReference type="ARBA" id="ARBA00023125"/>
    </source>
</evidence>
<evidence type="ECO:0000313" key="14">
    <source>
        <dbReference type="EMBL" id="SED42531.1"/>
    </source>
</evidence>
<comment type="PTM">
    <text evidence="11">The Fe-S cluster can be nitrosylated by nitric oxide (NO).</text>
</comment>
<evidence type="ECO:0000256" key="1">
    <source>
        <dbReference type="ARBA" id="ARBA00004496"/>
    </source>
</evidence>
<dbReference type="PANTHER" id="PTHR38839:SF6">
    <property type="entry name" value="TRANSCRIPTIONAL REGULATOR WHIB1"/>
    <property type="match status" value="1"/>
</dbReference>
<comment type="similarity">
    <text evidence="2 11">Belongs to the WhiB family.</text>
</comment>
<dbReference type="AlphaFoldDB" id="A0A1H5AL31"/>
<feature type="binding site" evidence="11">
    <location>
        <position position="77"/>
    </location>
    <ligand>
        <name>[4Fe-4S] cluster</name>
        <dbReference type="ChEBI" id="CHEBI:49883"/>
    </ligand>
</feature>
<comment type="PTM">
    <text evidence="11">Upon Fe-S cluster removal intramolecular disulfide bonds are formed.</text>
</comment>
<comment type="subcellular location">
    <subcellularLocation>
        <location evidence="1 11">Cytoplasm</location>
    </subcellularLocation>
</comment>
<dbReference type="GO" id="GO:0046872">
    <property type="term" value="F:metal ion binding"/>
    <property type="evidence" value="ECO:0007669"/>
    <property type="project" value="UniProtKB-KW"/>
</dbReference>
<dbReference type="HAMAP" id="MF_01479">
    <property type="entry name" value="WhiB"/>
    <property type="match status" value="1"/>
</dbReference>
<dbReference type="InterPro" id="IPR034768">
    <property type="entry name" value="4FE4S_WBL"/>
</dbReference>
<keyword evidence="6 11" id="KW-0411">Iron-sulfur</keyword>
<dbReference type="Proteomes" id="UP000198609">
    <property type="component" value="Unassembled WGS sequence"/>
</dbReference>
<organism evidence="14 15">
    <name type="scientific">Streptomyces melanosporofaciens</name>
    <dbReference type="NCBI Taxonomy" id="67327"/>
    <lineage>
        <taxon>Bacteria</taxon>
        <taxon>Bacillati</taxon>
        <taxon>Actinomycetota</taxon>
        <taxon>Actinomycetes</taxon>
        <taxon>Kitasatosporales</taxon>
        <taxon>Streptomycetaceae</taxon>
        <taxon>Streptomyces</taxon>
        <taxon>Streptomyces violaceusniger group</taxon>
    </lineage>
</organism>
<evidence type="ECO:0000259" key="13">
    <source>
        <dbReference type="PROSITE" id="PS51674"/>
    </source>
</evidence>
<dbReference type="GO" id="GO:0045892">
    <property type="term" value="P:negative regulation of DNA-templated transcription"/>
    <property type="evidence" value="ECO:0007669"/>
    <property type="project" value="TreeGrafter"/>
</dbReference>
<evidence type="ECO:0000256" key="5">
    <source>
        <dbReference type="ARBA" id="ARBA00023004"/>
    </source>
</evidence>
<feature type="domain" description="4Fe-4S Wbl-type" evidence="13">
    <location>
        <begin position="38"/>
        <end position="101"/>
    </location>
</feature>
<evidence type="ECO:0000256" key="7">
    <source>
        <dbReference type="ARBA" id="ARBA00023015"/>
    </source>
</evidence>
<feature type="region of interest" description="Disordered" evidence="12">
    <location>
        <begin position="1"/>
        <end position="21"/>
    </location>
</feature>
<keyword evidence="11" id="KW-0963">Cytoplasm</keyword>
<dbReference type="GO" id="GO:0047134">
    <property type="term" value="F:protein-disulfide reductase [NAD(P)H] activity"/>
    <property type="evidence" value="ECO:0007669"/>
    <property type="project" value="TreeGrafter"/>
</dbReference>
<dbReference type="GO" id="GO:0003677">
    <property type="term" value="F:DNA binding"/>
    <property type="evidence" value="ECO:0007669"/>
    <property type="project" value="UniProtKB-UniRule"/>
</dbReference>
<evidence type="ECO:0000256" key="4">
    <source>
        <dbReference type="ARBA" id="ARBA00022723"/>
    </source>
</evidence>
<keyword evidence="7 11" id="KW-0805">Transcription regulation</keyword>
<keyword evidence="15" id="KW-1185">Reference proteome</keyword>
<evidence type="ECO:0000256" key="10">
    <source>
        <dbReference type="ARBA" id="ARBA00023163"/>
    </source>
</evidence>
<keyword evidence="3 11" id="KW-0004">4Fe-4S</keyword>
<evidence type="ECO:0000313" key="15">
    <source>
        <dbReference type="Proteomes" id="UP000198609"/>
    </source>
</evidence>
<evidence type="ECO:0000256" key="2">
    <source>
        <dbReference type="ARBA" id="ARBA00006597"/>
    </source>
</evidence>
<evidence type="ECO:0000256" key="3">
    <source>
        <dbReference type="ARBA" id="ARBA00022485"/>
    </source>
</evidence>
<protein>
    <recommendedName>
        <fullName evidence="11">Transcriptional regulator WhiB</fullName>
    </recommendedName>
</protein>
<evidence type="ECO:0000256" key="12">
    <source>
        <dbReference type="SAM" id="MobiDB-lite"/>
    </source>
</evidence>
<evidence type="ECO:0000256" key="11">
    <source>
        <dbReference type="HAMAP-Rule" id="MF_01479"/>
    </source>
</evidence>
<dbReference type="InterPro" id="IPR003482">
    <property type="entry name" value="Whib"/>
</dbReference>
<gene>
    <name evidence="11" type="primary">whiB</name>
    <name evidence="14" type="ORF">SAMN04490356_8394</name>
</gene>
<keyword evidence="4 11" id="KW-0479">Metal-binding</keyword>
<comment type="cofactor">
    <cofactor evidence="11">
        <name>[4Fe-4S] cluster</name>
        <dbReference type="ChEBI" id="CHEBI:49883"/>
    </cofactor>
    <text evidence="11">Binds 1 [4Fe-4S] cluster per subunit. Following nitrosylation of the [4Fe-4S] cluster binds 1 [4Fe-8(NO)] cluster per subunit.</text>
</comment>
<accession>A0A1H5AL31</accession>
<keyword evidence="10 11" id="KW-0804">Transcription</keyword>
<reference evidence="15" key="1">
    <citation type="submission" date="2016-10" db="EMBL/GenBank/DDBJ databases">
        <authorList>
            <person name="Varghese N."/>
            <person name="Submissions S."/>
        </authorList>
    </citation>
    <scope>NUCLEOTIDE SEQUENCE [LARGE SCALE GENOMIC DNA]</scope>
    <source>
        <strain evidence="15">DSM 40318</strain>
    </source>
</reference>
<feature type="binding site" evidence="11">
    <location>
        <position position="68"/>
    </location>
    <ligand>
        <name>[4Fe-4S] cluster</name>
        <dbReference type="ChEBI" id="CHEBI:49883"/>
    </ligand>
</feature>
<dbReference type="GO" id="GO:0051539">
    <property type="term" value="F:4 iron, 4 sulfur cluster binding"/>
    <property type="evidence" value="ECO:0007669"/>
    <property type="project" value="UniProtKB-UniRule"/>
</dbReference>
<dbReference type="GO" id="GO:0005737">
    <property type="term" value="C:cytoplasm"/>
    <property type="evidence" value="ECO:0007669"/>
    <property type="project" value="UniProtKB-SubCell"/>
</dbReference>
<feature type="binding site" evidence="11">
    <location>
        <position position="39"/>
    </location>
    <ligand>
        <name>[4Fe-4S] cluster</name>
        <dbReference type="ChEBI" id="CHEBI:49883"/>
    </ligand>
</feature>
<dbReference type="PANTHER" id="PTHR38839">
    <property type="entry name" value="TRANSCRIPTIONAL REGULATOR WHID-RELATED"/>
    <property type="match status" value="1"/>
</dbReference>
<dbReference type="Pfam" id="PF02467">
    <property type="entry name" value="Whib"/>
    <property type="match status" value="1"/>
</dbReference>
<keyword evidence="9 11" id="KW-1015">Disulfide bond</keyword>
<dbReference type="GO" id="GO:0045454">
    <property type="term" value="P:cell redox homeostasis"/>
    <property type="evidence" value="ECO:0007669"/>
    <property type="project" value="TreeGrafter"/>
</dbReference>
<dbReference type="GO" id="GO:0035731">
    <property type="term" value="F:dinitrosyl-iron complex binding"/>
    <property type="evidence" value="ECO:0007669"/>
    <property type="project" value="UniProtKB-UniRule"/>
</dbReference>
<keyword evidence="5 11" id="KW-0408">Iron</keyword>
<keyword evidence="8 11" id="KW-0238">DNA-binding</keyword>
<feature type="binding site" evidence="11">
    <location>
        <position position="71"/>
    </location>
    <ligand>
        <name>[4Fe-4S] cluster</name>
        <dbReference type="ChEBI" id="CHEBI:49883"/>
    </ligand>
</feature>
<name>A0A1H5AL31_STRMJ</name>
<dbReference type="EMBL" id="FNST01000002">
    <property type="protein sequence ID" value="SED42531.1"/>
    <property type="molecule type" value="Genomic_DNA"/>
</dbReference>
<proteinExistence type="inferred from homology"/>
<evidence type="ECO:0000256" key="6">
    <source>
        <dbReference type="ARBA" id="ARBA00023014"/>
    </source>
</evidence>